<accession>M3D6I2</accession>
<sequence length="77" mass="8770">MGMGTVYQVCVWYVWYATGMGMGMVWYGYTSKARHVARFGQKSLDCYGCIDPRSTWLATLPSYLNICLGMHTIEEGR</sequence>
<evidence type="ECO:0000313" key="3">
    <source>
        <dbReference type="Proteomes" id="UP000016931"/>
    </source>
</evidence>
<dbReference type="Proteomes" id="UP000016931">
    <property type="component" value="Unassembled WGS sequence"/>
</dbReference>
<dbReference type="RefSeq" id="XP_016761595.1">
    <property type="nucleotide sequence ID" value="XM_016905129.1"/>
</dbReference>
<dbReference type="GeneID" id="27902266"/>
<name>M3D6I2_SPHMS</name>
<dbReference type="EMBL" id="KB456263">
    <property type="protein sequence ID" value="EMF13474.1"/>
    <property type="molecule type" value="Genomic_DNA"/>
</dbReference>
<keyword evidence="1" id="KW-0812">Transmembrane</keyword>
<keyword evidence="1" id="KW-1133">Transmembrane helix</keyword>
<evidence type="ECO:0000256" key="1">
    <source>
        <dbReference type="SAM" id="Phobius"/>
    </source>
</evidence>
<evidence type="ECO:0000313" key="2">
    <source>
        <dbReference type="EMBL" id="EMF13474.1"/>
    </source>
</evidence>
<dbReference type="AlphaFoldDB" id="M3D6I2"/>
<reference evidence="2 3" key="1">
    <citation type="journal article" date="2012" name="PLoS Pathog.">
        <title>Diverse lifestyles and strategies of plant pathogenesis encoded in the genomes of eighteen Dothideomycetes fungi.</title>
        <authorList>
            <person name="Ohm R.A."/>
            <person name="Feau N."/>
            <person name="Henrissat B."/>
            <person name="Schoch C.L."/>
            <person name="Horwitz B.A."/>
            <person name="Barry K.W."/>
            <person name="Condon B.J."/>
            <person name="Copeland A.C."/>
            <person name="Dhillon B."/>
            <person name="Glaser F."/>
            <person name="Hesse C.N."/>
            <person name="Kosti I."/>
            <person name="LaButti K."/>
            <person name="Lindquist E.A."/>
            <person name="Lucas S."/>
            <person name="Salamov A.A."/>
            <person name="Bradshaw R.E."/>
            <person name="Ciuffetti L."/>
            <person name="Hamelin R.C."/>
            <person name="Kema G.H.J."/>
            <person name="Lawrence C."/>
            <person name="Scott J.A."/>
            <person name="Spatafora J.W."/>
            <person name="Turgeon B.G."/>
            <person name="de Wit P.J.G.M."/>
            <person name="Zhong S."/>
            <person name="Goodwin S.B."/>
            <person name="Grigoriev I.V."/>
        </authorList>
    </citation>
    <scope>NUCLEOTIDE SEQUENCE [LARGE SCALE GENOMIC DNA]</scope>
    <source>
        <strain evidence="2 3">SO2202</strain>
    </source>
</reference>
<gene>
    <name evidence="2" type="ORF">SEPMUDRAFT_148751</name>
</gene>
<protein>
    <submittedName>
        <fullName evidence="2">Uncharacterized protein</fullName>
    </submittedName>
</protein>
<dbReference type="HOGENOM" id="CLU_2639676_0_0_1"/>
<feature type="transmembrane region" description="Helical" evidence="1">
    <location>
        <begin position="6"/>
        <end position="29"/>
    </location>
</feature>
<keyword evidence="1" id="KW-0472">Membrane</keyword>
<organism evidence="2 3">
    <name type="scientific">Sphaerulina musiva (strain SO2202)</name>
    <name type="common">Poplar stem canker fungus</name>
    <name type="synonym">Septoria musiva</name>
    <dbReference type="NCBI Taxonomy" id="692275"/>
    <lineage>
        <taxon>Eukaryota</taxon>
        <taxon>Fungi</taxon>
        <taxon>Dikarya</taxon>
        <taxon>Ascomycota</taxon>
        <taxon>Pezizomycotina</taxon>
        <taxon>Dothideomycetes</taxon>
        <taxon>Dothideomycetidae</taxon>
        <taxon>Mycosphaerellales</taxon>
        <taxon>Mycosphaerellaceae</taxon>
        <taxon>Sphaerulina</taxon>
    </lineage>
</organism>
<proteinExistence type="predicted"/>
<keyword evidence="3" id="KW-1185">Reference proteome</keyword>